<sequence length="492" mass="49150">MTPLVTPRTQRALLAPALSLGRLALLAAVMTSAARAQTTVLFEDFEDGAVEYVTSTPEFTDGGSDFFTRTDGSDVDPSYAVTGAGGAFYFAAQDIDGDGGSATQSLTFSGIDISGLADLSFSARFAEDDAANGDEDWDASDYVRVVAQIDGGAAVRVFAIEDQGETNTAPRVDTDLDGVGDGAELTPAFAAFSAAIPGTGSTLDLTITIRLDAGDEDVALDDVAVTGVAAVAPLACTRAAPLSFDVDGSGGPVAPDDFDPTDDGDALGEFAGVRHEGAGGAAVDLSACSFVALDASAGQVTYAAPASGAVAAGGAYVFANEGGDQVLPAQTLPDGPGAFALVERTAAVGDDVAAVLGRVVAAVVYDRDRAVSASVAGGATEAERQAFEQALAAVFDQATPAEADGGLDLAVAAWPNPTRGAATVAFGLAAGGAARVAVYDALGREVAVAADGPFGSGRHVVGLPARALPAGVYVVRVTTEGGVRTARLTVVR</sequence>
<dbReference type="NCBIfam" id="TIGR04183">
    <property type="entry name" value="Por_Secre_tail"/>
    <property type="match status" value="1"/>
</dbReference>
<dbReference type="RefSeq" id="WP_311661521.1">
    <property type="nucleotide sequence ID" value="NZ_JAVRHT010000002.1"/>
</dbReference>
<dbReference type="InterPro" id="IPR026444">
    <property type="entry name" value="Secre_tail"/>
</dbReference>
<dbReference type="Proteomes" id="UP001267426">
    <property type="component" value="Unassembled WGS sequence"/>
</dbReference>
<proteinExistence type="predicted"/>
<feature type="signal peptide" evidence="1">
    <location>
        <begin position="1"/>
        <end position="27"/>
    </location>
</feature>
<organism evidence="2 3">
    <name type="scientific">Rubrivirga litoralis</name>
    <dbReference type="NCBI Taxonomy" id="3075598"/>
    <lineage>
        <taxon>Bacteria</taxon>
        <taxon>Pseudomonadati</taxon>
        <taxon>Rhodothermota</taxon>
        <taxon>Rhodothermia</taxon>
        <taxon>Rhodothermales</taxon>
        <taxon>Rubricoccaceae</taxon>
        <taxon>Rubrivirga</taxon>
    </lineage>
</organism>
<keyword evidence="1" id="KW-0732">Signal</keyword>
<dbReference type="EMBL" id="JAVRHT010000002">
    <property type="protein sequence ID" value="MDT0630427.1"/>
    <property type="molecule type" value="Genomic_DNA"/>
</dbReference>
<evidence type="ECO:0000313" key="2">
    <source>
        <dbReference type="EMBL" id="MDT0630427.1"/>
    </source>
</evidence>
<reference evidence="2 3" key="1">
    <citation type="submission" date="2023-09" db="EMBL/GenBank/DDBJ databases">
        <authorList>
            <person name="Rey-Velasco X."/>
        </authorList>
    </citation>
    <scope>NUCLEOTIDE SEQUENCE [LARGE SCALE GENOMIC DNA]</scope>
    <source>
        <strain evidence="2 3">F394</strain>
    </source>
</reference>
<protein>
    <submittedName>
        <fullName evidence="2">T9SS type A sorting domain-containing protein</fullName>
    </submittedName>
</protein>
<accession>A0ABU3BMB9</accession>
<gene>
    <name evidence="2" type="ORF">RM540_01595</name>
</gene>
<name>A0ABU3BMB9_9BACT</name>
<feature type="chain" id="PRO_5046629142" evidence="1">
    <location>
        <begin position="28"/>
        <end position="492"/>
    </location>
</feature>
<comment type="caution">
    <text evidence="2">The sequence shown here is derived from an EMBL/GenBank/DDBJ whole genome shotgun (WGS) entry which is preliminary data.</text>
</comment>
<evidence type="ECO:0000256" key="1">
    <source>
        <dbReference type="SAM" id="SignalP"/>
    </source>
</evidence>
<keyword evidence="3" id="KW-1185">Reference proteome</keyword>
<evidence type="ECO:0000313" key="3">
    <source>
        <dbReference type="Proteomes" id="UP001267426"/>
    </source>
</evidence>